<protein>
    <submittedName>
        <fullName evidence="13">Pept_C1 domain-containing protein</fullName>
    </submittedName>
</protein>
<dbReference type="GO" id="GO:0006508">
    <property type="term" value="P:proteolysis"/>
    <property type="evidence" value="ECO:0007669"/>
    <property type="project" value="UniProtKB-KW"/>
</dbReference>
<comment type="similarity">
    <text evidence="1">Belongs to the peptidase C1 family.</text>
</comment>
<evidence type="ECO:0000256" key="10">
    <source>
        <dbReference type="SAM" id="SignalP"/>
    </source>
</evidence>
<name>A0A7I4XUM7_HAECO</name>
<sequence>MLVLLISSVFFVVCSSQDRPPRVELPVQPSPGDTKRLTGKALVDYVNSRQSLFEAEYSPEAENRLGHLMKLDFIKNARKRYNIPKAEKSPINIQIPESFDSREKWPNCSSVSLIRDQSNCGSCWAVSAAETMSDRICVQSKGEKQVLISDVDILSCCGDECGYGCEGGLDHKAWEYARDFGVCTGGLYEQPHVCKPYPFHPCGKHGWKSYPPCPMDHLYRTPLCRKYCQYGYDKRYEEDKFYAKKVYILDEDEEEIQKEMLKYGPVQAAFSVYEDFSYYRKGIYKHTYGRPSGGHAVKIVGWGVENGTKYWTVANSWNDDWGENGYFRILRGENHCDFESYVVSGTFKV</sequence>
<dbReference type="PROSITE" id="PS00640">
    <property type="entry name" value="THIOL_PROTEASE_ASN"/>
    <property type="match status" value="1"/>
</dbReference>
<keyword evidence="5" id="KW-0788">Thiol protease</keyword>
<dbReference type="AlphaFoldDB" id="A0A7I4XUM7"/>
<evidence type="ECO:0000256" key="8">
    <source>
        <dbReference type="ARBA" id="ARBA00023180"/>
    </source>
</evidence>
<dbReference type="InterPro" id="IPR000169">
    <property type="entry name" value="Pept_cys_AS"/>
</dbReference>
<keyword evidence="3 10" id="KW-0732">Signal</keyword>
<dbReference type="OrthoDB" id="640249at2759"/>
<feature type="domain" description="Peptidase C1A papain C-terminal" evidence="11">
    <location>
        <begin position="95"/>
        <end position="346"/>
    </location>
</feature>
<dbReference type="InterPro" id="IPR038765">
    <property type="entry name" value="Papain-like_cys_pep_sf"/>
</dbReference>
<evidence type="ECO:0000256" key="9">
    <source>
        <dbReference type="ARBA" id="ARBA00057399"/>
    </source>
</evidence>
<dbReference type="GO" id="GO:0008234">
    <property type="term" value="F:cysteine-type peptidase activity"/>
    <property type="evidence" value="ECO:0007669"/>
    <property type="project" value="UniProtKB-KW"/>
</dbReference>
<dbReference type="PROSITE" id="PS00139">
    <property type="entry name" value="THIOL_PROTEASE_CYS"/>
    <property type="match status" value="1"/>
</dbReference>
<evidence type="ECO:0000259" key="11">
    <source>
        <dbReference type="SMART" id="SM00645"/>
    </source>
</evidence>
<evidence type="ECO:0000256" key="6">
    <source>
        <dbReference type="ARBA" id="ARBA00023145"/>
    </source>
</evidence>
<evidence type="ECO:0000256" key="4">
    <source>
        <dbReference type="ARBA" id="ARBA00022801"/>
    </source>
</evidence>
<dbReference type="InterPro" id="IPR025661">
    <property type="entry name" value="Pept_asp_AS"/>
</dbReference>
<dbReference type="SUPFAM" id="SSF54001">
    <property type="entry name" value="Cysteine proteinases"/>
    <property type="match status" value="1"/>
</dbReference>
<dbReference type="InterPro" id="IPR000668">
    <property type="entry name" value="Peptidase_C1A_C"/>
</dbReference>
<dbReference type="PROSITE" id="PS00639">
    <property type="entry name" value="THIOL_PROTEASE_HIS"/>
    <property type="match status" value="1"/>
</dbReference>
<feature type="signal peptide" evidence="10">
    <location>
        <begin position="1"/>
        <end position="16"/>
    </location>
</feature>
<keyword evidence="8" id="KW-0325">Glycoprotein</keyword>
<evidence type="ECO:0000256" key="5">
    <source>
        <dbReference type="ARBA" id="ARBA00022807"/>
    </source>
</evidence>
<evidence type="ECO:0000313" key="12">
    <source>
        <dbReference type="Proteomes" id="UP000025227"/>
    </source>
</evidence>
<dbReference type="OMA" id="WANCKSI"/>
<keyword evidence="7" id="KW-1015">Disulfide bond</keyword>
<dbReference type="Proteomes" id="UP000025227">
    <property type="component" value="Unplaced"/>
</dbReference>
<accession>A0A7I4XUM7</accession>
<dbReference type="Pfam" id="PF00112">
    <property type="entry name" value="Peptidase_C1"/>
    <property type="match status" value="1"/>
</dbReference>
<reference evidence="13" key="1">
    <citation type="submission" date="2020-12" db="UniProtKB">
        <authorList>
            <consortium name="WormBaseParasite"/>
        </authorList>
    </citation>
    <scope>IDENTIFICATION</scope>
    <source>
        <strain evidence="13">MHco3</strain>
    </source>
</reference>
<dbReference type="SMART" id="SM00645">
    <property type="entry name" value="Pept_C1"/>
    <property type="match status" value="1"/>
</dbReference>
<evidence type="ECO:0000256" key="2">
    <source>
        <dbReference type="ARBA" id="ARBA00022670"/>
    </source>
</evidence>
<dbReference type="PANTHER" id="PTHR12411">
    <property type="entry name" value="CYSTEINE PROTEASE FAMILY C1-RELATED"/>
    <property type="match status" value="1"/>
</dbReference>
<dbReference type="Gene3D" id="3.90.70.10">
    <property type="entry name" value="Cysteine proteinases"/>
    <property type="match status" value="1"/>
</dbReference>
<dbReference type="FunFam" id="3.90.70.10:FF:000031">
    <property type="entry name" value="Cathepsin B"/>
    <property type="match status" value="1"/>
</dbReference>
<dbReference type="CDD" id="cd02620">
    <property type="entry name" value="Peptidase_C1A_CathepsinB"/>
    <property type="match status" value="1"/>
</dbReference>
<feature type="chain" id="PRO_5029583264" evidence="10">
    <location>
        <begin position="17"/>
        <end position="349"/>
    </location>
</feature>
<evidence type="ECO:0000256" key="1">
    <source>
        <dbReference type="ARBA" id="ARBA00008455"/>
    </source>
</evidence>
<dbReference type="InterPro" id="IPR025660">
    <property type="entry name" value="Pept_his_AS"/>
</dbReference>
<organism evidence="12 13">
    <name type="scientific">Haemonchus contortus</name>
    <name type="common">Barber pole worm</name>
    <dbReference type="NCBI Taxonomy" id="6289"/>
    <lineage>
        <taxon>Eukaryota</taxon>
        <taxon>Metazoa</taxon>
        <taxon>Ecdysozoa</taxon>
        <taxon>Nematoda</taxon>
        <taxon>Chromadorea</taxon>
        <taxon>Rhabditida</taxon>
        <taxon>Rhabditina</taxon>
        <taxon>Rhabditomorpha</taxon>
        <taxon>Strongyloidea</taxon>
        <taxon>Trichostrongylidae</taxon>
        <taxon>Haemonchus</taxon>
    </lineage>
</organism>
<dbReference type="InterPro" id="IPR013128">
    <property type="entry name" value="Peptidase_C1A"/>
</dbReference>
<keyword evidence="2" id="KW-0645">Protease</keyword>
<evidence type="ECO:0000256" key="7">
    <source>
        <dbReference type="ARBA" id="ARBA00023157"/>
    </source>
</evidence>
<evidence type="ECO:0000256" key="3">
    <source>
        <dbReference type="ARBA" id="ARBA00022729"/>
    </source>
</evidence>
<keyword evidence="6" id="KW-0865">Zymogen</keyword>
<comment type="function">
    <text evidence="9">Expression of the protease correlates with blood-feeding and suggests a role for the protease in blood digestion.</text>
</comment>
<evidence type="ECO:0000313" key="13">
    <source>
        <dbReference type="WBParaSite" id="HCON_00005790-00001"/>
    </source>
</evidence>
<dbReference type="PRINTS" id="PR00705">
    <property type="entry name" value="PAPAIN"/>
</dbReference>
<keyword evidence="12" id="KW-1185">Reference proteome</keyword>
<dbReference type="WBParaSite" id="HCON_00005790-00001">
    <property type="protein sequence ID" value="HCON_00005790-00001"/>
    <property type="gene ID" value="HCON_00005790"/>
</dbReference>
<proteinExistence type="inferred from homology"/>
<keyword evidence="4" id="KW-0378">Hydrolase</keyword>